<dbReference type="EMBL" id="AJWJ01000076">
    <property type="protein sequence ID" value="KAF2076028.1"/>
    <property type="molecule type" value="Genomic_DNA"/>
</dbReference>
<evidence type="ECO:0000259" key="12">
    <source>
        <dbReference type="PROSITE" id="PS51873"/>
    </source>
</evidence>
<dbReference type="SUPFAM" id="SSF57850">
    <property type="entry name" value="RING/U-box"/>
    <property type="match status" value="3"/>
</dbReference>
<dbReference type="PANTHER" id="PTHR11685">
    <property type="entry name" value="RBR FAMILY RING FINGER AND IBR DOMAIN-CONTAINING"/>
    <property type="match status" value="1"/>
</dbReference>
<evidence type="ECO:0000256" key="7">
    <source>
        <dbReference type="ARBA" id="ARBA00022786"/>
    </source>
</evidence>
<feature type="domain" description="RING-type" evidence="11">
    <location>
        <begin position="91"/>
        <end position="136"/>
    </location>
</feature>
<gene>
    <name evidence="13" type="ORF">CYY_002688</name>
</gene>
<evidence type="ECO:0000256" key="2">
    <source>
        <dbReference type="ARBA" id="ARBA00012251"/>
    </source>
</evidence>
<dbReference type="PROSITE" id="PS51873">
    <property type="entry name" value="TRIAD"/>
    <property type="match status" value="1"/>
</dbReference>
<dbReference type="Gene3D" id="2.20.25.20">
    <property type="match status" value="1"/>
</dbReference>
<evidence type="ECO:0000256" key="1">
    <source>
        <dbReference type="ARBA" id="ARBA00001798"/>
    </source>
</evidence>
<evidence type="ECO:0000313" key="13">
    <source>
        <dbReference type="EMBL" id="KAF2076028.1"/>
    </source>
</evidence>
<dbReference type="OrthoDB" id="19989at2759"/>
<name>A0A8J4PXS3_9MYCE</name>
<comment type="catalytic activity">
    <reaction evidence="1">
        <text>[E2 ubiquitin-conjugating enzyme]-S-ubiquitinyl-L-cysteine + [acceptor protein]-L-lysine = [E2 ubiquitin-conjugating enzyme]-L-cysteine + [acceptor protein]-N(6)-ubiquitinyl-L-lysine.</text>
        <dbReference type="EC" id="2.3.2.31"/>
    </reaction>
</comment>
<dbReference type="GO" id="GO:0008270">
    <property type="term" value="F:zinc ion binding"/>
    <property type="evidence" value="ECO:0007669"/>
    <property type="project" value="UniProtKB-KW"/>
</dbReference>
<organism evidence="13 14">
    <name type="scientific">Polysphondylium violaceum</name>
    <dbReference type="NCBI Taxonomy" id="133409"/>
    <lineage>
        <taxon>Eukaryota</taxon>
        <taxon>Amoebozoa</taxon>
        <taxon>Evosea</taxon>
        <taxon>Eumycetozoa</taxon>
        <taxon>Dictyostelia</taxon>
        <taxon>Dictyosteliales</taxon>
        <taxon>Dictyosteliaceae</taxon>
        <taxon>Polysphondylium</taxon>
    </lineage>
</organism>
<dbReference type="InterPro" id="IPR001841">
    <property type="entry name" value="Znf_RING"/>
</dbReference>
<keyword evidence="14" id="KW-1185">Reference proteome</keyword>
<accession>A0A8J4PXS3</accession>
<comment type="caution">
    <text evidence="13">The sequence shown here is derived from an EMBL/GenBank/DDBJ whole genome shotgun (WGS) entry which is preliminary data.</text>
</comment>
<dbReference type="InterPro" id="IPR002867">
    <property type="entry name" value="IBR_dom"/>
</dbReference>
<dbReference type="InterPro" id="IPR044066">
    <property type="entry name" value="TRIAD_supradom"/>
</dbReference>
<keyword evidence="6 9" id="KW-0863">Zinc-finger</keyword>
<keyword evidence="4" id="KW-0479">Metal-binding</keyword>
<keyword evidence="8" id="KW-0862">Zinc</keyword>
<evidence type="ECO:0000256" key="8">
    <source>
        <dbReference type="ARBA" id="ARBA00022833"/>
    </source>
</evidence>
<dbReference type="FunFam" id="3.30.40.10:FF:000137">
    <property type="entry name" value="RanBP-type and C3HC4-type zinc finger-containing protein 1"/>
    <property type="match status" value="1"/>
</dbReference>
<feature type="domain" description="RING-type" evidence="12">
    <location>
        <begin position="87"/>
        <end position="353"/>
    </location>
</feature>
<evidence type="ECO:0000256" key="6">
    <source>
        <dbReference type="ARBA" id="ARBA00022771"/>
    </source>
</evidence>
<dbReference type="PROSITE" id="PS50089">
    <property type="entry name" value="ZF_RING_2"/>
    <property type="match status" value="1"/>
</dbReference>
<keyword evidence="3" id="KW-0808">Transferase</keyword>
<reference evidence="13" key="1">
    <citation type="submission" date="2020-01" db="EMBL/GenBank/DDBJ databases">
        <title>Development of genomics and gene disruption for Polysphondylium violaceum indicates a role for the polyketide synthase stlB in stalk morphogenesis.</title>
        <authorList>
            <person name="Narita B."/>
            <person name="Kawabe Y."/>
            <person name="Kin K."/>
            <person name="Saito T."/>
            <person name="Gibbs R."/>
            <person name="Kuspa A."/>
            <person name="Muzny D."/>
            <person name="Queller D."/>
            <person name="Richards S."/>
            <person name="Strassman J."/>
            <person name="Sucgang R."/>
            <person name="Worley K."/>
            <person name="Schaap P."/>
        </authorList>
    </citation>
    <scope>NUCLEOTIDE SEQUENCE</scope>
    <source>
        <strain evidence="13">QSvi11</strain>
    </source>
</reference>
<evidence type="ECO:0000259" key="11">
    <source>
        <dbReference type="PROSITE" id="PS50089"/>
    </source>
</evidence>
<keyword evidence="7" id="KW-0833">Ubl conjugation pathway</keyword>
<keyword evidence="10" id="KW-0175">Coiled coil</keyword>
<evidence type="ECO:0000256" key="10">
    <source>
        <dbReference type="SAM" id="Coils"/>
    </source>
</evidence>
<keyword evidence="5" id="KW-0677">Repeat</keyword>
<dbReference type="InterPro" id="IPR017907">
    <property type="entry name" value="Znf_RING_CS"/>
</dbReference>
<evidence type="ECO:0000256" key="9">
    <source>
        <dbReference type="PROSITE-ProRule" id="PRU00175"/>
    </source>
</evidence>
<evidence type="ECO:0000256" key="3">
    <source>
        <dbReference type="ARBA" id="ARBA00022679"/>
    </source>
</evidence>
<dbReference type="GO" id="GO:0061630">
    <property type="term" value="F:ubiquitin protein ligase activity"/>
    <property type="evidence" value="ECO:0007669"/>
    <property type="project" value="UniProtKB-EC"/>
</dbReference>
<dbReference type="Pfam" id="PF00097">
    <property type="entry name" value="zf-C3HC4"/>
    <property type="match status" value="1"/>
</dbReference>
<protein>
    <recommendedName>
        <fullName evidence="2">RBR-type E3 ubiquitin transferase</fullName>
        <ecNumber evidence="2">2.3.2.31</ecNumber>
    </recommendedName>
</protein>
<dbReference type="Pfam" id="PF01485">
    <property type="entry name" value="IBR"/>
    <property type="match status" value="2"/>
</dbReference>
<evidence type="ECO:0000256" key="4">
    <source>
        <dbReference type="ARBA" id="ARBA00022723"/>
    </source>
</evidence>
<dbReference type="Gene3D" id="1.20.120.1750">
    <property type="match status" value="1"/>
</dbReference>
<sequence length="353" mass="42061">MENNINNIIDLFNNISELRAKEYLLLNNNNVEQTINYILVNQLNENNQQEQEQKQQQQHAEQDENEKLFKEFMKNEQAEIEKGYQKQKHSCSICFDDLTIDQFYIVDECEHRFCIDCLRGHYEAQIRSRFPDIKCPHITCKKIITYEEVKHILSAEMFKRYDELLFENLVRNDKNCIYCPNSDCGIIMSVNQDHDLRIDCPNLDCAFSFCIGCRNEWHEGLTCKEWLEVNTTIQECSIMVKNDMDYYNHGVNNPFINQDYLKTLTKRQRKKYLKNFKRNIHDRSFFNNLIKRDGIVSDWIRLNLKICPHCTALVEKIDGCNDVRCICGNHFCFGCSKSIEDHGQYYNYPCYPY</sequence>
<dbReference type="InterPro" id="IPR013083">
    <property type="entry name" value="Znf_RING/FYVE/PHD"/>
</dbReference>
<evidence type="ECO:0000313" key="14">
    <source>
        <dbReference type="Proteomes" id="UP000695562"/>
    </source>
</evidence>
<dbReference type="SMART" id="SM00647">
    <property type="entry name" value="IBR"/>
    <property type="match status" value="2"/>
</dbReference>
<proteinExistence type="predicted"/>
<dbReference type="AlphaFoldDB" id="A0A8J4PXS3"/>
<dbReference type="InterPro" id="IPR018957">
    <property type="entry name" value="Znf_C3HC4_RING-type"/>
</dbReference>
<dbReference type="InterPro" id="IPR031127">
    <property type="entry name" value="E3_UB_ligase_RBR"/>
</dbReference>
<feature type="coiled-coil region" evidence="10">
    <location>
        <begin position="39"/>
        <end position="67"/>
    </location>
</feature>
<dbReference type="GO" id="GO:0016567">
    <property type="term" value="P:protein ubiquitination"/>
    <property type="evidence" value="ECO:0007669"/>
    <property type="project" value="InterPro"/>
</dbReference>
<dbReference type="PROSITE" id="PS00518">
    <property type="entry name" value="ZF_RING_1"/>
    <property type="match status" value="1"/>
</dbReference>
<dbReference type="EC" id="2.3.2.31" evidence="2"/>
<dbReference type="Proteomes" id="UP000695562">
    <property type="component" value="Unassembled WGS sequence"/>
</dbReference>
<evidence type="ECO:0000256" key="5">
    <source>
        <dbReference type="ARBA" id="ARBA00022737"/>
    </source>
</evidence>
<dbReference type="Gene3D" id="3.30.40.10">
    <property type="entry name" value="Zinc/RING finger domain, C3HC4 (zinc finger)"/>
    <property type="match status" value="1"/>
</dbReference>